<reference evidence="1" key="1">
    <citation type="journal article" date="2019" name="bioRxiv">
        <title>The Genome of the Zebra Mussel, Dreissena polymorpha: A Resource for Invasive Species Research.</title>
        <authorList>
            <person name="McCartney M.A."/>
            <person name="Auch B."/>
            <person name="Kono T."/>
            <person name="Mallez S."/>
            <person name="Zhang Y."/>
            <person name="Obille A."/>
            <person name="Becker A."/>
            <person name="Abrahante J.E."/>
            <person name="Garbe J."/>
            <person name="Badalamenti J.P."/>
            <person name="Herman A."/>
            <person name="Mangelson H."/>
            <person name="Liachko I."/>
            <person name="Sullivan S."/>
            <person name="Sone E.D."/>
            <person name="Koren S."/>
            <person name="Silverstein K.A.T."/>
            <person name="Beckman K.B."/>
            <person name="Gohl D.M."/>
        </authorList>
    </citation>
    <scope>NUCLEOTIDE SEQUENCE</scope>
    <source>
        <strain evidence="1">Duluth1</strain>
        <tissue evidence="1">Whole animal</tissue>
    </source>
</reference>
<accession>A0A9D3Z023</accession>
<comment type="caution">
    <text evidence="1">The sequence shown here is derived from an EMBL/GenBank/DDBJ whole genome shotgun (WGS) entry which is preliminary data.</text>
</comment>
<name>A0A9D3Z023_DREPO</name>
<organism evidence="1 2">
    <name type="scientific">Dreissena polymorpha</name>
    <name type="common">Zebra mussel</name>
    <name type="synonym">Mytilus polymorpha</name>
    <dbReference type="NCBI Taxonomy" id="45954"/>
    <lineage>
        <taxon>Eukaryota</taxon>
        <taxon>Metazoa</taxon>
        <taxon>Spiralia</taxon>
        <taxon>Lophotrochozoa</taxon>
        <taxon>Mollusca</taxon>
        <taxon>Bivalvia</taxon>
        <taxon>Autobranchia</taxon>
        <taxon>Heteroconchia</taxon>
        <taxon>Euheterodonta</taxon>
        <taxon>Imparidentia</taxon>
        <taxon>Neoheterodontei</taxon>
        <taxon>Myida</taxon>
        <taxon>Dreissenoidea</taxon>
        <taxon>Dreissenidae</taxon>
        <taxon>Dreissena</taxon>
    </lineage>
</organism>
<gene>
    <name evidence="1" type="ORF">DPMN_070027</name>
</gene>
<protein>
    <submittedName>
        <fullName evidence="1">Uncharacterized protein</fullName>
    </submittedName>
</protein>
<proteinExistence type="predicted"/>
<dbReference type="EMBL" id="JAIWYP010000014">
    <property type="protein sequence ID" value="KAH3710543.1"/>
    <property type="molecule type" value="Genomic_DNA"/>
</dbReference>
<reference evidence="1" key="2">
    <citation type="submission" date="2020-11" db="EMBL/GenBank/DDBJ databases">
        <authorList>
            <person name="McCartney M.A."/>
            <person name="Auch B."/>
            <person name="Kono T."/>
            <person name="Mallez S."/>
            <person name="Becker A."/>
            <person name="Gohl D.M."/>
            <person name="Silverstein K.A.T."/>
            <person name="Koren S."/>
            <person name="Bechman K.B."/>
            <person name="Herman A."/>
            <person name="Abrahante J.E."/>
            <person name="Garbe J."/>
        </authorList>
    </citation>
    <scope>NUCLEOTIDE SEQUENCE</scope>
    <source>
        <strain evidence="1">Duluth1</strain>
        <tissue evidence="1">Whole animal</tissue>
    </source>
</reference>
<dbReference type="Proteomes" id="UP000828390">
    <property type="component" value="Unassembled WGS sequence"/>
</dbReference>
<evidence type="ECO:0000313" key="2">
    <source>
        <dbReference type="Proteomes" id="UP000828390"/>
    </source>
</evidence>
<dbReference type="AlphaFoldDB" id="A0A9D3Z023"/>
<evidence type="ECO:0000313" key="1">
    <source>
        <dbReference type="EMBL" id="KAH3710543.1"/>
    </source>
</evidence>
<keyword evidence="2" id="KW-1185">Reference proteome</keyword>
<sequence length="69" mass="7969">MKTYSDTVSRVLNDIGDLPLTGEKGKYKYLEIIDNEQARNGFNSLRSDYIDKLVCNLDDRFPADEHQTQ</sequence>